<evidence type="ECO:0000256" key="3">
    <source>
        <dbReference type="ARBA" id="ARBA00022692"/>
    </source>
</evidence>
<dbReference type="Pfam" id="PF01943">
    <property type="entry name" value="Polysacc_synt"/>
    <property type="match status" value="1"/>
</dbReference>
<evidence type="ECO:0000256" key="4">
    <source>
        <dbReference type="ARBA" id="ARBA00022989"/>
    </source>
</evidence>
<feature type="transmembrane region" description="Helical" evidence="7">
    <location>
        <begin position="348"/>
        <end position="369"/>
    </location>
</feature>
<feature type="transmembrane region" description="Helical" evidence="7">
    <location>
        <begin position="399"/>
        <end position="419"/>
    </location>
</feature>
<dbReference type="PANTHER" id="PTHR30250:SF26">
    <property type="entry name" value="PSMA PROTEIN"/>
    <property type="match status" value="1"/>
</dbReference>
<feature type="transmembrane region" description="Helical" evidence="7">
    <location>
        <begin position="46"/>
        <end position="72"/>
    </location>
</feature>
<feature type="region of interest" description="Disordered" evidence="6">
    <location>
        <begin position="202"/>
        <end position="221"/>
    </location>
</feature>
<comment type="caution">
    <text evidence="8">The sequence shown here is derived from an EMBL/GenBank/DDBJ whole genome shotgun (WGS) entry which is preliminary data.</text>
</comment>
<evidence type="ECO:0000256" key="5">
    <source>
        <dbReference type="ARBA" id="ARBA00023136"/>
    </source>
</evidence>
<keyword evidence="4 7" id="KW-1133">Transmembrane helix</keyword>
<evidence type="ECO:0000256" key="6">
    <source>
        <dbReference type="SAM" id="MobiDB-lite"/>
    </source>
</evidence>
<evidence type="ECO:0000256" key="2">
    <source>
        <dbReference type="ARBA" id="ARBA00022475"/>
    </source>
</evidence>
<accession>A0ABQ2IA42</accession>
<feature type="transmembrane region" description="Helical" evidence="7">
    <location>
        <begin position="173"/>
        <end position="195"/>
    </location>
</feature>
<reference evidence="9" key="1">
    <citation type="journal article" date="2019" name="Int. J. Syst. Evol. Microbiol.">
        <title>The Global Catalogue of Microorganisms (GCM) 10K type strain sequencing project: providing services to taxonomists for standard genome sequencing and annotation.</title>
        <authorList>
            <consortium name="The Broad Institute Genomics Platform"/>
            <consortium name="The Broad Institute Genome Sequencing Center for Infectious Disease"/>
            <person name="Wu L."/>
            <person name="Ma J."/>
        </authorList>
    </citation>
    <scope>NUCLEOTIDE SEQUENCE [LARGE SCALE GENOMIC DNA]</scope>
    <source>
        <strain evidence="9">JCM 1365</strain>
    </source>
</reference>
<feature type="transmembrane region" description="Helical" evidence="7">
    <location>
        <begin position="376"/>
        <end position="393"/>
    </location>
</feature>
<dbReference type="PANTHER" id="PTHR30250">
    <property type="entry name" value="PST FAMILY PREDICTED COLANIC ACID TRANSPORTER"/>
    <property type="match status" value="1"/>
</dbReference>
<evidence type="ECO:0000313" key="8">
    <source>
        <dbReference type="EMBL" id="GGN05036.1"/>
    </source>
</evidence>
<sequence length="461" mass="46523">MGRRTGGPGARSGGVLLAGTLASNLLSYAFFVVLSRSLDAGRLGAVGSIVNLSVLAGVPALGLQLVGARLVSHAGTGRARTVASGVLRFSTRLGLGVAALLAAASPAVAHLLDLDVALVLTLAATMVPITVTFACQGLLQGAERFAGLALVLGASGVAKFLAAWGSSWFGGDVAAVVVLFGLGWVAVAALGLAVVRRGLGRPDTAAPSSSSSSDAAAGPAAETSLPDHRAAVGHLGRLVAAAVVPTSGLLFLSSVDVLLARIHLDADASGAYTVGALFEKAAFWGLSFLATLFYPAMARVADRRGAILRALTITAGAGVLGVAVAVLLGGPLVALVGGPAYSALAPLVWRFTLLGVCLALVQVIAYAGLAAASHRMGVAMWVAGGLAVAVTSLNHGDVAAVVDGMLVVAAALVVVGAVIEWRWIRVSPRDLPRDDARYTDVDTDAGDLSARRRARSVRHRR</sequence>
<feature type="transmembrane region" description="Helical" evidence="7">
    <location>
        <begin position="93"/>
        <end position="112"/>
    </location>
</feature>
<protein>
    <submittedName>
        <fullName evidence="8">Polysaccharide biosynthesis protein</fullName>
    </submittedName>
</protein>
<keyword evidence="5 7" id="KW-0472">Membrane</keyword>
<dbReference type="Proteomes" id="UP000623461">
    <property type="component" value="Unassembled WGS sequence"/>
</dbReference>
<keyword evidence="2" id="KW-1003">Cell membrane</keyword>
<dbReference type="EMBL" id="BMNZ01000007">
    <property type="protein sequence ID" value="GGN05036.1"/>
    <property type="molecule type" value="Genomic_DNA"/>
</dbReference>
<feature type="transmembrane region" description="Helical" evidence="7">
    <location>
        <begin position="12"/>
        <end position="34"/>
    </location>
</feature>
<proteinExistence type="predicted"/>
<dbReference type="InterPro" id="IPR050833">
    <property type="entry name" value="Poly_Biosynth_Transport"/>
</dbReference>
<evidence type="ECO:0000256" key="7">
    <source>
        <dbReference type="SAM" id="Phobius"/>
    </source>
</evidence>
<feature type="transmembrane region" description="Helical" evidence="7">
    <location>
        <begin position="271"/>
        <end position="294"/>
    </location>
</feature>
<feature type="transmembrane region" description="Helical" evidence="7">
    <location>
        <begin position="146"/>
        <end position="167"/>
    </location>
</feature>
<evidence type="ECO:0000256" key="1">
    <source>
        <dbReference type="ARBA" id="ARBA00004651"/>
    </source>
</evidence>
<evidence type="ECO:0000313" key="9">
    <source>
        <dbReference type="Proteomes" id="UP000623461"/>
    </source>
</evidence>
<gene>
    <name evidence="8" type="ORF">GCM10009721_35630</name>
</gene>
<keyword evidence="9" id="KW-1185">Reference proteome</keyword>
<dbReference type="InterPro" id="IPR002797">
    <property type="entry name" value="Polysacc_synth"/>
</dbReference>
<organism evidence="8 9">
    <name type="scientific">Terrabacter tumescens</name>
    <dbReference type="NCBI Taxonomy" id="60443"/>
    <lineage>
        <taxon>Bacteria</taxon>
        <taxon>Bacillati</taxon>
        <taxon>Actinomycetota</taxon>
        <taxon>Actinomycetes</taxon>
        <taxon>Micrococcales</taxon>
        <taxon>Intrasporangiaceae</taxon>
        <taxon>Terrabacter</taxon>
    </lineage>
</organism>
<comment type="subcellular location">
    <subcellularLocation>
        <location evidence="1">Cell membrane</location>
        <topology evidence="1">Multi-pass membrane protein</topology>
    </subcellularLocation>
</comment>
<keyword evidence="3 7" id="KW-0812">Transmembrane</keyword>
<feature type="transmembrane region" description="Helical" evidence="7">
    <location>
        <begin position="306"/>
        <end position="328"/>
    </location>
</feature>
<name>A0ABQ2IA42_9MICO</name>
<feature type="transmembrane region" description="Helical" evidence="7">
    <location>
        <begin position="238"/>
        <end position="259"/>
    </location>
</feature>
<feature type="transmembrane region" description="Helical" evidence="7">
    <location>
        <begin position="118"/>
        <end position="139"/>
    </location>
</feature>